<evidence type="ECO:0000259" key="18">
    <source>
        <dbReference type="Pfam" id="PF02887"/>
    </source>
</evidence>
<dbReference type="Proteomes" id="UP000253792">
    <property type="component" value="Unassembled WGS sequence"/>
</dbReference>
<evidence type="ECO:0000256" key="8">
    <source>
        <dbReference type="ARBA" id="ARBA00022723"/>
    </source>
</evidence>
<evidence type="ECO:0000313" key="20">
    <source>
        <dbReference type="Proteomes" id="UP000253792"/>
    </source>
</evidence>
<keyword evidence="20" id="KW-1185">Reference proteome</keyword>
<keyword evidence="11" id="KW-0067">ATP-binding</keyword>
<keyword evidence="10 16" id="KW-0418">Kinase</keyword>
<dbReference type="NCBIfam" id="NF004491">
    <property type="entry name" value="PRK05826.1"/>
    <property type="match status" value="1"/>
</dbReference>
<dbReference type="InterPro" id="IPR036918">
    <property type="entry name" value="Pyrv_Knase_C_sf"/>
</dbReference>
<dbReference type="NCBIfam" id="TIGR01064">
    <property type="entry name" value="pyruv_kin"/>
    <property type="match status" value="1"/>
</dbReference>
<dbReference type="Gene3D" id="3.40.1380.20">
    <property type="entry name" value="Pyruvate kinase, C-terminal domain"/>
    <property type="match status" value="1"/>
</dbReference>
<evidence type="ECO:0000256" key="5">
    <source>
        <dbReference type="ARBA" id="ARBA00011881"/>
    </source>
</evidence>
<comment type="subunit">
    <text evidence="5">Homotetramer.</text>
</comment>
<keyword evidence="14 19" id="KW-0670">Pyruvate</keyword>
<comment type="catalytic activity">
    <reaction evidence="16">
        <text>pyruvate + ATP = phosphoenolpyruvate + ADP + H(+)</text>
        <dbReference type="Rhea" id="RHEA:18157"/>
        <dbReference type="ChEBI" id="CHEBI:15361"/>
        <dbReference type="ChEBI" id="CHEBI:15378"/>
        <dbReference type="ChEBI" id="CHEBI:30616"/>
        <dbReference type="ChEBI" id="CHEBI:58702"/>
        <dbReference type="ChEBI" id="CHEBI:456216"/>
        <dbReference type="EC" id="2.7.1.40"/>
    </reaction>
</comment>
<gene>
    <name evidence="19" type="primary">pyk</name>
    <name evidence="19" type="ORF">C1880_02900</name>
</gene>
<dbReference type="SUPFAM" id="SSF51621">
    <property type="entry name" value="Phosphoenolpyruvate/pyruvate domain"/>
    <property type="match status" value="1"/>
</dbReference>
<dbReference type="Gene3D" id="2.40.33.10">
    <property type="entry name" value="PK beta-barrel domain-like"/>
    <property type="match status" value="1"/>
</dbReference>
<proteinExistence type="inferred from homology"/>
<evidence type="ECO:0000256" key="14">
    <source>
        <dbReference type="ARBA" id="ARBA00023317"/>
    </source>
</evidence>
<comment type="pathway">
    <text evidence="3 16">Carbohydrate degradation; glycolysis; pyruvate from D-glyceraldehyde 3-phosphate: step 5/5.</text>
</comment>
<keyword evidence="12 16" id="KW-0460">Magnesium</keyword>
<comment type="caution">
    <text evidence="19">The sequence shown here is derived from an EMBL/GenBank/DDBJ whole genome shotgun (WGS) entry which is preliminary data.</text>
</comment>
<dbReference type="InterPro" id="IPR001697">
    <property type="entry name" value="Pyr_Knase"/>
</dbReference>
<dbReference type="EMBL" id="PPTP01000002">
    <property type="protein sequence ID" value="RDB56728.1"/>
    <property type="molecule type" value="Genomic_DNA"/>
</dbReference>
<dbReference type="STRING" id="1034345.GCA_000236865_01027"/>
<evidence type="ECO:0000256" key="6">
    <source>
        <dbReference type="ARBA" id="ARBA00012142"/>
    </source>
</evidence>
<dbReference type="EC" id="2.7.1.40" evidence="6 15"/>
<organism evidence="19 20">
    <name type="scientific">Senegalimassilia anaerobia</name>
    <dbReference type="NCBI Taxonomy" id="1473216"/>
    <lineage>
        <taxon>Bacteria</taxon>
        <taxon>Bacillati</taxon>
        <taxon>Actinomycetota</taxon>
        <taxon>Coriobacteriia</taxon>
        <taxon>Coriobacteriales</taxon>
        <taxon>Coriobacteriaceae</taxon>
        <taxon>Senegalimassilia</taxon>
    </lineage>
</organism>
<dbReference type="InterPro" id="IPR015806">
    <property type="entry name" value="Pyrv_Knase_insert_dom_sf"/>
</dbReference>
<evidence type="ECO:0000256" key="7">
    <source>
        <dbReference type="ARBA" id="ARBA00022679"/>
    </source>
</evidence>
<evidence type="ECO:0000256" key="1">
    <source>
        <dbReference type="ARBA" id="ARBA00001946"/>
    </source>
</evidence>
<dbReference type="NCBIfam" id="NF004978">
    <property type="entry name" value="PRK06354.1"/>
    <property type="match status" value="1"/>
</dbReference>
<dbReference type="FunFam" id="3.20.20.60:FF:000025">
    <property type="entry name" value="Pyruvate kinase"/>
    <property type="match status" value="1"/>
</dbReference>
<dbReference type="SUPFAM" id="SSF50800">
    <property type="entry name" value="PK beta-barrel domain-like"/>
    <property type="match status" value="1"/>
</dbReference>
<dbReference type="Pfam" id="PF00224">
    <property type="entry name" value="PK"/>
    <property type="match status" value="1"/>
</dbReference>
<evidence type="ECO:0000256" key="13">
    <source>
        <dbReference type="ARBA" id="ARBA00023152"/>
    </source>
</evidence>
<evidence type="ECO:0000256" key="4">
    <source>
        <dbReference type="ARBA" id="ARBA00008663"/>
    </source>
</evidence>
<sequence length="495" mass="53167">MAKRTKIVCTLGPSVDSESTLKGLINAGMDIARFNFSHGSHDEQRARMDRLRKVRREMDSPCAILLDTKGPEIRTGELAGHKPVQLMAGNSFTFTEAGIEGSDRMVTQTCKGLADVVSPGTVILVDDGLIELAVDSVEGGDIHCTVQNSGLLGERKSMNLPGTSLPLPVMTDQDRADLLFGIEQGVDFIAASFIRDAAGVREMRAFLNEHGGGDIMFLSKIECHEAVENINEIIEASDGIMIARGDLGVEVPAYKVPHIQKEIIRACNRASKPVITATQMLDSMIRNPRPTRAEVGDVANAIYDGTDAVMLSGETACGQYPVPAVQMMARVAEASEPYLFDERFPDRTRVAARVALAVGLAAVQTAETVNAACIVAPTMSGRTVRLVSNLRPRVPIYAVTPSERVMRQQQIHWGVVPMLGDVQGDMPSVVDNARDAVVSKGLLRPGDVAVFTAGDRSTSPVVSKGPDGTESVAATNVMYVVQIRENDTTKQKGGK</sequence>
<accession>A0A369LFE2</accession>
<evidence type="ECO:0000256" key="12">
    <source>
        <dbReference type="ARBA" id="ARBA00022842"/>
    </source>
</evidence>
<dbReference type="InterPro" id="IPR011037">
    <property type="entry name" value="Pyrv_Knase-like_insert_dom_sf"/>
</dbReference>
<comment type="similarity">
    <text evidence="4 16">Belongs to the pyruvate kinase family.</text>
</comment>
<dbReference type="InterPro" id="IPR015795">
    <property type="entry name" value="Pyrv_Knase_C"/>
</dbReference>
<evidence type="ECO:0000259" key="17">
    <source>
        <dbReference type="Pfam" id="PF00224"/>
    </source>
</evidence>
<dbReference type="AlphaFoldDB" id="A0A369LFE2"/>
<keyword evidence="9" id="KW-0547">Nucleotide-binding</keyword>
<dbReference type="GO" id="GO:0016301">
    <property type="term" value="F:kinase activity"/>
    <property type="evidence" value="ECO:0007669"/>
    <property type="project" value="UniProtKB-KW"/>
</dbReference>
<comment type="cofactor">
    <cofactor evidence="2">
        <name>K(+)</name>
        <dbReference type="ChEBI" id="CHEBI:29103"/>
    </cofactor>
</comment>
<evidence type="ECO:0000256" key="9">
    <source>
        <dbReference type="ARBA" id="ARBA00022741"/>
    </source>
</evidence>
<dbReference type="InterPro" id="IPR015793">
    <property type="entry name" value="Pyrv_Knase_brl"/>
</dbReference>
<evidence type="ECO:0000256" key="2">
    <source>
        <dbReference type="ARBA" id="ARBA00001958"/>
    </source>
</evidence>
<dbReference type="SUPFAM" id="SSF52935">
    <property type="entry name" value="PK C-terminal domain-like"/>
    <property type="match status" value="1"/>
</dbReference>
<evidence type="ECO:0000256" key="16">
    <source>
        <dbReference type="RuleBase" id="RU000504"/>
    </source>
</evidence>
<dbReference type="PRINTS" id="PR01050">
    <property type="entry name" value="PYRUVTKNASE"/>
</dbReference>
<protein>
    <recommendedName>
        <fullName evidence="6 15">Pyruvate kinase</fullName>
        <ecNumber evidence="6 15">2.7.1.40</ecNumber>
    </recommendedName>
</protein>
<dbReference type="RefSeq" id="WP_114620224.1">
    <property type="nucleotide sequence ID" value="NZ_CALLUE010000046.1"/>
</dbReference>
<dbReference type="FunFam" id="2.40.33.10:FF:000001">
    <property type="entry name" value="Pyruvate kinase"/>
    <property type="match status" value="1"/>
</dbReference>
<reference evidence="19 20" key="1">
    <citation type="journal article" date="2018" name="Elife">
        <title>Discovery and characterization of a prevalent human gut bacterial enzyme sufficient for the inactivation of a family of plant toxins.</title>
        <authorList>
            <person name="Koppel N."/>
            <person name="Bisanz J.E."/>
            <person name="Pandelia M.E."/>
            <person name="Turnbaugh P.J."/>
            <person name="Balskus E.P."/>
        </authorList>
    </citation>
    <scope>NUCLEOTIDE SEQUENCE [LARGE SCALE GENOMIC DNA]</scope>
    <source>
        <strain evidence="20">anaerobia AP69FAA</strain>
    </source>
</reference>
<evidence type="ECO:0000256" key="15">
    <source>
        <dbReference type="NCBIfam" id="TIGR01064"/>
    </source>
</evidence>
<evidence type="ECO:0000256" key="3">
    <source>
        <dbReference type="ARBA" id="ARBA00004997"/>
    </source>
</evidence>
<dbReference type="UniPathway" id="UPA00109">
    <property type="reaction ID" value="UER00188"/>
</dbReference>
<keyword evidence="13 16" id="KW-0324">Glycolysis</keyword>
<name>A0A369LFE2_9ACTN</name>
<keyword evidence="8" id="KW-0479">Metal-binding</keyword>
<evidence type="ECO:0000256" key="11">
    <source>
        <dbReference type="ARBA" id="ARBA00022840"/>
    </source>
</evidence>
<feature type="domain" description="Pyruvate kinase C-terminal" evidence="18">
    <location>
        <begin position="357"/>
        <end position="457"/>
    </location>
</feature>
<dbReference type="InterPro" id="IPR015813">
    <property type="entry name" value="Pyrv/PenolPyrv_kinase-like_dom"/>
</dbReference>
<feature type="domain" description="Pyruvate kinase barrel" evidence="17">
    <location>
        <begin position="3"/>
        <end position="325"/>
    </location>
</feature>
<comment type="cofactor">
    <cofactor evidence="1">
        <name>Mg(2+)</name>
        <dbReference type="ChEBI" id="CHEBI:18420"/>
    </cofactor>
</comment>
<dbReference type="Pfam" id="PF02887">
    <property type="entry name" value="PK_C"/>
    <property type="match status" value="1"/>
</dbReference>
<dbReference type="OrthoDB" id="9812123at2"/>
<dbReference type="InterPro" id="IPR040442">
    <property type="entry name" value="Pyrv_kinase-like_dom_sf"/>
</dbReference>
<dbReference type="GO" id="GO:0004743">
    <property type="term" value="F:pyruvate kinase activity"/>
    <property type="evidence" value="ECO:0007669"/>
    <property type="project" value="UniProtKB-UniRule"/>
</dbReference>
<dbReference type="PANTHER" id="PTHR11817">
    <property type="entry name" value="PYRUVATE KINASE"/>
    <property type="match status" value="1"/>
</dbReference>
<dbReference type="GO" id="GO:0000287">
    <property type="term" value="F:magnesium ion binding"/>
    <property type="evidence" value="ECO:0007669"/>
    <property type="project" value="UniProtKB-UniRule"/>
</dbReference>
<evidence type="ECO:0000256" key="10">
    <source>
        <dbReference type="ARBA" id="ARBA00022777"/>
    </source>
</evidence>
<dbReference type="Gene3D" id="3.20.20.60">
    <property type="entry name" value="Phosphoenolpyruvate-binding domains"/>
    <property type="match status" value="1"/>
</dbReference>
<keyword evidence="7 16" id="KW-0808">Transferase</keyword>
<dbReference type="GO" id="GO:0005524">
    <property type="term" value="F:ATP binding"/>
    <property type="evidence" value="ECO:0007669"/>
    <property type="project" value="UniProtKB-KW"/>
</dbReference>
<evidence type="ECO:0000313" key="19">
    <source>
        <dbReference type="EMBL" id="RDB56728.1"/>
    </source>
</evidence>
<dbReference type="GO" id="GO:0030955">
    <property type="term" value="F:potassium ion binding"/>
    <property type="evidence" value="ECO:0007669"/>
    <property type="project" value="UniProtKB-UniRule"/>
</dbReference>